<dbReference type="InterPro" id="IPR011711">
    <property type="entry name" value="GntR_C"/>
</dbReference>
<organism evidence="5 6">
    <name type="scientific">candidate division KSB3 bacterium</name>
    <dbReference type="NCBI Taxonomy" id="2044937"/>
    <lineage>
        <taxon>Bacteria</taxon>
        <taxon>candidate division KSB3</taxon>
    </lineage>
</organism>
<accession>A0A9D5JUX1</accession>
<dbReference type="AlphaFoldDB" id="A0A9D5JUX1"/>
<evidence type="ECO:0000259" key="4">
    <source>
        <dbReference type="Pfam" id="PF07729"/>
    </source>
</evidence>
<dbReference type="Pfam" id="PF07729">
    <property type="entry name" value="FCD"/>
    <property type="match status" value="1"/>
</dbReference>
<protein>
    <submittedName>
        <fullName evidence="5">FCD domain-containing protein</fullName>
    </submittedName>
</protein>
<keyword evidence="1" id="KW-0805">Transcription regulation</keyword>
<evidence type="ECO:0000256" key="1">
    <source>
        <dbReference type="ARBA" id="ARBA00023015"/>
    </source>
</evidence>
<gene>
    <name evidence="5" type="ORF">GF339_08425</name>
</gene>
<name>A0A9D5JUX1_9BACT</name>
<evidence type="ECO:0000313" key="5">
    <source>
        <dbReference type="EMBL" id="MBD3324595.1"/>
    </source>
</evidence>
<feature type="non-terminal residue" evidence="5">
    <location>
        <position position="1"/>
    </location>
</feature>
<dbReference type="EMBL" id="WJJP01000264">
    <property type="protein sequence ID" value="MBD3324595.1"/>
    <property type="molecule type" value="Genomic_DNA"/>
</dbReference>
<dbReference type="Gene3D" id="1.20.120.530">
    <property type="entry name" value="GntR ligand-binding domain-like"/>
    <property type="match status" value="1"/>
</dbReference>
<evidence type="ECO:0000256" key="2">
    <source>
        <dbReference type="ARBA" id="ARBA00023125"/>
    </source>
</evidence>
<proteinExistence type="predicted"/>
<evidence type="ECO:0000313" key="6">
    <source>
        <dbReference type="Proteomes" id="UP000649604"/>
    </source>
</evidence>
<dbReference type="InterPro" id="IPR008920">
    <property type="entry name" value="TF_FadR/GntR_C"/>
</dbReference>
<dbReference type="Proteomes" id="UP000649604">
    <property type="component" value="Unassembled WGS sequence"/>
</dbReference>
<feature type="domain" description="GntR C-terminal" evidence="4">
    <location>
        <begin position="3"/>
        <end position="59"/>
    </location>
</feature>
<reference evidence="5" key="1">
    <citation type="submission" date="2019-11" db="EMBL/GenBank/DDBJ databases">
        <title>Microbial mats filling the niche in hypersaline microbial mats.</title>
        <authorList>
            <person name="Wong H.L."/>
            <person name="Macleod F.I."/>
            <person name="White R.A. III"/>
            <person name="Burns B.P."/>
        </authorList>
    </citation>
    <scope>NUCLEOTIDE SEQUENCE</scope>
    <source>
        <strain evidence="5">Rbin_158</strain>
    </source>
</reference>
<dbReference type="SUPFAM" id="SSF48008">
    <property type="entry name" value="GntR ligand-binding domain-like"/>
    <property type="match status" value="1"/>
</dbReference>
<dbReference type="GO" id="GO:0003677">
    <property type="term" value="F:DNA binding"/>
    <property type="evidence" value="ECO:0007669"/>
    <property type="project" value="UniProtKB-KW"/>
</dbReference>
<evidence type="ECO:0000256" key="3">
    <source>
        <dbReference type="ARBA" id="ARBA00023163"/>
    </source>
</evidence>
<keyword evidence="2" id="KW-0238">DNA-binding</keyword>
<keyword evidence="3" id="KW-0804">Transcription</keyword>
<comment type="caution">
    <text evidence="5">The sequence shown here is derived from an EMBL/GenBank/DDBJ whole genome shotgun (WGS) entry which is preliminary data.</text>
</comment>
<sequence length="72" mass="8210">KRLRKLYAYLQNLIWVALVPAAKVEGRVEMALTDHVAILDAIEARNVEAALKQLRDHIESVKAILLQVYDKN</sequence>